<organism evidence="2 3">
    <name type="scientific">Prorocentrum cordatum</name>
    <dbReference type="NCBI Taxonomy" id="2364126"/>
    <lineage>
        <taxon>Eukaryota</taxon>
        <taxon>Sar</taxon>
        <taxon>Alveolata</taxon>
        <taxon>Dinophyceae</taxon>
        <taxon>Prorocentrales</taxon>
        <taxon>Prorocentraceae</taxon>
        <taxon>Prorocentrum</taxon>
    </lineage>
</organism>
<evidence type="ECO:0000256" key="1">
    <source>
        <dbReference type="SAM" id="MobiDB-lite"/>
    </source>
</evidence>
<keyword evidence="3" id="KW-1185">Reference proteome</keyword>
<feature type="compositionally biased region" description="Gly residues" evidence="1">
    <location>
        <begin position="34"/>
        <end position="51"/>
    </location>
</feature>
<protein>
    <submittedName>
        <fullName evidence="2">Uncharacterized protein</fullName>
    </submittedName>
</protein>
<feature type="compositionally biased region" description="Low complexity" evidence="1">
    <location>
        <begin position="8"/>
        <end position="20"/>
    </location>
</feature>
<accession>A0ABN9QRW2</accession>
<sequence length="77" mass="7759">VEREYPSADAAAGRCKAAAAAPPPVRARVVPERGPGGRSGRPSRDGGGGGRSCRSRGRGDRSPGDRDRLSCASAGAE</sequence>
<name>A0ABN9QRW2_9DINO</name>
<reference evidence="2" key="1">
    <citation type="submission" date="2023-10" db="EMBL/GenBank/DDBJ databases">
        <authorList>
            <person name="Chen Y."/>
            <person name="Shah S."/>
            <person name="Dougan E. K."/>
            <person name="Thang M."/>
            <person name="Chan C."/>
        </authorList>
    </citation>
    <scope>NUCLEOTIDE SEQUENCE [LARGE SCALE GENOMIC DNA]</scope>
</reference>
<gene>
    <name evidence="2" type="ORF">PCOR1329_LOCUS14354</name>
</gene>
<feature type="non-terminal residue" evidence="2">
    <location>
        <position position="1"/>
    </location>
</feature>
<comment type="caution">
    <text evidence="2">The sequence shown here is derived from an EMBL/GenBank/DDBJ whole genome shotgun (WGS) entry which is preliminary data.</text>
</comment>
<proteinExistence type="predicted"/>
<dbReference type="Proteomes" id="UP001189429">
    <property type="component" value="Unassembled WGS sequence"/>
</dbReference>
<feature type="region of interest" description="Disordered" evidence="1">
    <location>
        <begin position="1"/>
        <end position="77"/>
    </location>
</feature>
<feature type="non-terminal residue" evidence="2">
    <location>
        <position position="77"/>
    </location>
</feature>
<evidence type="ECO:0000313" key="3">
    <source>
        <dbReference type="Proteomes" id="UP001189429"/>
    </source>
</evidence>
<feature type="compositionally biased region" description="Basic and acidic residues" evidence="1">
    <location>
        <begin position="57"/>
        <end position="69"/>
    </location>
</feature>
<dbReference type="EMBL" id="CAUYUJ010004286">
    <property type="protein sequence ID" value="CAK0808943.1"/>
    <property type="molecule type" value="Genomic_DNA"/>
</dbReference>
<evidence type="ECO:0000313" key="2">
    <source>
        <dbReference type="EMBL" id="CAK0808943.1"/>
    </source>
</evidence>